<evidence type="ECO:0000313" key="3">
    <source>
        <dbReference type="Proteomes" id="UP000218899"/>
    </source>
</evidence>
<keyword evidence="3" id="KW-1185">Reference proteome</keyword>
<evidence type="ECO:0000313" key="2">
    <source>
        <dbReference type="EMBL" id="BAU47426.1"/>
    </source>
</evidence>
<reference evidence="2 3" key="1">
    <citation type="submission" date="2015-08" db="EMBL/GenBank/DDBJ databases">
        <title>Complete genome sequence of Sulfurifustis variabilis.</title>
        <authorList>
            <person name="Miura A."/>
            <person name="Kojima H."/>
            <person name="Fukui M."/>
        </authorList>
    </citation>
    <scope>NUCLEOTIDE SEQUENCE [LARGE SCALE GENOMIC DNA]</scope>
    <source>
        <strain evidence="3">skN76</strain>
    </source>
</reference>
<protein>
    <submittedName>
        <fullName evidence="2">Uncharacterized protein</fullName>
    </submittedName>
</protein>
<evidence type="ECO:0000256" key="1">
    <source>
        <dbReference type="SAM" id="MobiDB-lite"/>
    </source>
</evidence>
<dbReference type="EMBL" id="AP014936">
    <property type="protein sequence ID" value="BAU47426.1"/>
    <property type="molecule type" value="Genomic_DNA"/>
</dbReference>
<sequence length="179" mass="18579">MREPINGIFRPANSGPARTGVRGCPALIYGDERARTASVGKRRHRNAKPLKDTHRAAGLLSHTSDGARVARLAHRAVLPAFAAFFGSGTRVAQPLCGPLIAGDRVQTTNLKEAYMRKGTWAALVAAASLAGGLAACDQAGTPEQPRTTQPPRQEQPSQPGGSSSQPGQPGSPPSGGSTR</sequence>
<dbReference type="KEGG" id="sva:SVA_0847"/>
<name>A0A1B4V1R0_9GAMM</name>
<dbReference type="AlphaFoldDB" id="A0A1B4V1R0"/>
<organism evidence="2 3">
    <name type="scientific">Sulfurifustis variabilis</name>
    <dbReference type="NCBI Taxonomy" id="1675686"/>
    <lineage>
        <taxon>Bacteria</taxon>
        <taxon>Pseudomonadati</taxon>
        <taxon>Pseudomonadota</taxon>
        <taxon>Gammaproteobacteria</taxon>
        <taxon>Acidiferrobacterales</taxon>
        <taxon>Acidiferrobacteraceae</taxon>
        <taxon>Sulfurifustis</taxon>
    </lineage>
</organism>
<feature type="region of interest" description="Disordered" evidence="1">
    <location>
        <begin position="136"/>
        <end position="179"/>
    </location>
</feature>
<proteinExistence type="predicted"/>
<gene>
    <name evidence="2" type="ORF">SVA_0847</name>
</gene>
<dbReference type="Proteomes" id="UP000218899">
    <property type="component" value="Chromosome"/>
</dbReference>
<accession>A0A1B4V1R0</accession>